<dbReference type="RefSeq" id="WP_044434425.1">
    <property type="nucleotide sequence ID" value="NZ_BJYZ01000018.1"/>
</dbReference>
<reference evidence="1 2" key="1">
    <citation type="submission" date="2019-07" db="EMBL/GenBank/DDBJ databases">
        <title>Whole genome shotgun sequence of Skermanella aerolata NBRC 106429.</title>
        <authorList>
            <person name="Hosoyama A."/>
            <person name="Uohara A."/>
            <person name="Ohji S."/>
            <person name="Ichikawa N."/>
        </authorList>
    </citation>
    <scope>NUCLEOTIDE SEQUENCE [LARGE SCALE GENOMIC DNA]</scope>
    <source>
        <strain evidence="1 2">NBRC 106429</strain>
    </source>
</reference>
<protein>
    <submittedName>
        <fullName evidence="1">Uncharacterized protein</fullName>
    </submittedName>
</protein>
<comment type="caution">
    <text evidence="1">The sequence shown here is derived from an EMBL/GenBank/DDBJ whole genome shotgun (WGS) entry which is preliminary data.</text>
</comment>
<dbReference type="Proteomes" id="UP000321523">
    <property type="component" value="Unassembled WGS sequence"/>
</dbReference>
<evidence type="ECO:0000313" key="1">
    <source>
        <dbReference type="EMBL" id="GEO39900.1"/>
    </source>
</evidence>
<dbReference type="AlphaFoldDB" id="A0A512DUI4"/>
<dbReference type="EMBL" id="BJYZ01000018">
    <property type="protein sequence ID" value="GEO39900.1"/>
    <property type="molecule type" value="Genomic_DNA"/>
</dbReference>
<keyword evidence="2" id="KW-1185">Reference proteome</keyword>
<name>A0A512DUI4_9PROT</name>
<sequence length="87" mass="10087">MKTDRDTLCALLYRLADLVELAKRLSPEDRPALERMIVQARHAVCEARRIETRKRTRLTTSRSIMRRILDKGAHSKPELRSRDDASA</sequence>
<organism evidence="1 2">
    <name type="scientific">Skermanella aerolata</name>
    <dbReference type="NCBI Taxonomy" id="393310"/>
    <lineage>
        <taxon>Bacteria</taxon>
        <taxon>Pseudomonadati</taxon>
        <taxon>Pseudomonadota</taxon>
        <taxon>Alphaproteobacteria</taxon>
        <taxon>Rhodospirillales</taxon>
        <taxon>Azospirillaceae</taxon>
        <taxon>Skermanella</taxon>
    </lineage>
</organism>
<gene>
    <name evidence="1" type="ORF">SAE02_40480</name>
</gene>
<proteinExistence type="predicted"/>
<evidence type="ECO:0000313" key="2">
    <source>
        <dbReference type="Proteomes" id="UP000321523"/>
    </source>
</evidence>
<accession>A0A512DUI4</accession>